<proteinExistence type="predicted"/>
<accession>A0ABY5XRG0</accession>
<organism evidence="1 2">
    <name type="scientific">Rhizobium sullae</name>
    <name type="common">Rhizobium hedysari</name>
    <dbReference type="NCBI Taxonomy" id="50338"/>
    <lineage>
        <taxon>Bacteria</taxon>
        <taxon>Pseudomonadati</taxon>
        <taxon>Pseudomonadota</taxon>
        <taxon>Alphaproteobacteria</taxon>
        <taxon>Hyphomicrobiales</taxon>
        <taxon>Rhizobiaceae</taxon>
        <taxon>Rhizobium/Agrobacterium group</taxon>
        <taxon>Rhizobium</taxon>
    </lineage>
</organism>
<name>A0ABY5XRG0_RHISU</name>
<geneLocation type="plasmid" evidence="1 2">
    <name>pWSM1592_1</name>
</geneLocation>
<dbReference type="Proteomes" id="UP001060123">
    <property type="component" value="Plasmid pWSM1592_1"/>
</dbReference>
<evidence type="ECO:0000313" key="2">
    <source>
        <dbReference type="Proteomes" id="UP001060123"/>
    </source>
</evidence>
<keyword evidence="1" id="KW-0614">Plasmid</keyword>
<protein>
    <submittedName>
        <fullName evidence="1">Uncharacterized protein</fullName>
    </submittedName>
</protein>
<dbReference type="RefSeq" id="WP_156915277.1">
    <property type="nucleotide sequence ID" value="NZ_CP104144.1"/>
</dbReference>
<reference evidence="1" key="1">
    <citation type="submission" date="2022-09" db="EMBL/GenBank/DDBJ databases">
        <title>Australian commercial rhizobial inoculants.</title>
        <authorList>
            <person name="Kohlmeier M.G."/>
            <person name="O'Hara G.W."/>
            <person name="Colombi E."/>
            <person name="Ramsay J.P."/>
            <person name="Terpolilli J."/>
        </authorList>
    </citation>
    <scope>NUCLEOTIDE SEQUENCE</scope>
    <source>
        <strain evidence="1">WSM1592</strain>
        <plasmid evidence="1">pWSM1592_1</plasmid>
    </source>
</reference>
<dbReference type="EMBL" id="CP104144">
    <property type="protein sequence ID" value="UWU16686.1"/>
    <property type="molecule type" value="Genomic_DNA"/>
</dbReference>
<keyword evidence="2" id="KW-1185">Reference proteome</keyword>
<gene>
    <name evidence="1" type="ORF">N2599_27990</name>
</gene>
<sequence length="153" mass="17243">MTDPIPKLSWDDLRTIRAVSKNGAVSSAAEVLGVNSVPSERIVSQARRCALVRASVVRPYHFGQTATPVDFESILLVYAPMEKKMSHHFAFETTVVTSEGLVLLEHVLERWCQERGLDITSPKAKVAARELVDLFKFGVRKEKELDYLLRHTH</sequence>
<evidence type="ECO:0000313" key="1">
    <source>
        <dbReference type="EMBL" id="UWU16686.1"/>
    </source>
</evidence>